<proteinExistence type="predicted"/>
<sequence length="356" mass="40169">MDSTPATRRIQRRQRRTGVPLLFEIAVQILGIVIEETRAEGDLFVAALLVSREYNEDLLPYIYKRVRISTPSRLTQFNYTVTTNPRLASMVEALCLNFSDAPLLHTDFPSMIAHPREIPSVLAAVASSLRVLVISVNAHPDILSALRTNVFPLLHTLEAPHYALMDDLSTIRLHSRLRQCLRGCDTGATGRISRLTLPSMARNWPALRRLCIHCVWGAPDADGSPFDYRHLDTVSHVAVSLSGGQWESNVQYFLRRILPPSRASAVALLRPEGMYADHSLYASLTFHPKLFVPVFGDPARFRYVGPPELEHLCNLTHVVLHRPSDERFWVEAERFLGARELLGRVFHTEQGTLVQN</sequence>
<keyword evidence="2" id="KW-1185">Reference proteome</keyword>
<organism evidence="1 2">
    <name type="scientific">Paramarasmius palmivorus</name>
    <dbReference type="NCBI Taxonomy" id="297713"/>
    <lineage>
        <taxon>Eukaryota</taxon>
        <taxon>Fungi</taxon>
        <taxon>Dikarya</taxon>
        <taxon>Basidiomycota</taxon>
        <taxon>Agaricomycotina</taxon>
        <taxon>Agaricomycetes</taxon>
        <taxon>Agaricomycetidae</taxon>
        <taxon>Agaricales</taxon>
        <taxon>Marasmiineae</taxon>
        <taxon>Marasmiaceae</taxon>
        <taxon>Paramarasmius</taxon>
    </lineage>
</organism>
<comment type="caution">
    <text evidence="1">The sequence shown here is derived from an EMBL/GenBank/DDBJ whole genome shotgun (WGS) entry which is preliminary data.</text>
</comment>
<accession>A0AAW0B4X4</accession>
<name>A0AAW0B4X4_9AGAR</name>
<dbReference type="EMBL" id="JAYKXP010000177">
    <property type="protein sequence ID" value="KAK7021068.1"/>
    <property type="molecule type" value="Genomic_DNA"/>
</dbReference>
<evidence type="ECO:0000313" key="2">
    <source>
        <dbReference type="Proteomes" id="UP001383192"/>
    </source>
</evidence>
<protein>
    <submittedName>
        <fullName evidence="1">Uncharacterized protein</fullName>
    </submittedName>
</protein>
<evidence type="ECO:0000313" key="1">
    <source>
        <dbReference type="EMBL" id="KAK7021068.1"/>
    </source>
</evidence>
<reference evidence="1 2" key="1">
    <citation type="submission" date="2024-01" db="EMBL/GenBank/DDBJ databases">
        <title>A draft genome for a cacao thread blight-causing isolate of Paramarasmius palmivorus.</title>
        <authorList>
            <person name="Baruah I.K."/>
            <person name="Bukari Y."/>
            <person name="Amoako-Attah I."/>
            <person name="Meinhardt L.W."/>
            <person name="Bailey B.A."/>
            <person name="Cohen S.P."/>
        </authorList>
    </citation>
    <scope>NUCLEOTIDE SEQUENCE [LARGE SCALE GENOMIC DNA]</scope>
    <source>
        <strain evidence="1 2">GH-12</strain>
    </source>
</reference>
<dbReference type="Proteomes" id="UP001383192">
    <property type="component" value="Unassembled WGS sequence"/>
</dbReference>
<gene>
    <name evidence="1" type="ORF">VNI00_017557</name>
</gene>
<dbReference type="AlphaFoldDB" id="A0AAW0B4X4"/>